<dbReference type="Gene3D" id="1.10.2080.10">
    <property type="entry name" value="Insect odorant-binding protein A10/Ejaculatory bulb-specific protein 3"/>
    <property type="match status" value="1"/>
</dbReference>
<feature type="signal peptide" evidence="1">
    <location>
        <begin position="1"/>
        <end position="18"/>
    </location>
</feature>
<dbReference type="AlphaFoldDB" id="A0A0G2YDB1"/>
<feature type="chain" id="PRO_5005182627" evidence="1">
    <location>
        <begin position="19"/>
        <end position="127"/>
    </location>
</feature>
<evidence type="ECO:0000256" key="1">
    <source>
        <dbReference type="SAM" id="SignalP"/>
    </source>
</evidence>
<reference evidence="2" key="2">
    <citation type="submission" date="2015-05" db="EMBL/GenBank/DDBJ databases">
        <authorList>
            <person name="Ju Q."/>
            <person name="Li X."/>
            <person name="Jiang X.J."/>
            <person name="Qu M.J."/>
        </authorList>
    </citation>
    <scope>NUCLEOTIDE SEQUENCE</scope>
</reference>
<keyword evidence="1" id="KW-0732">Signal</keyword>
<dbReference type="InterPro" id="IPR005055">
    <property type="entry name" value="A10/PebIII"/>
</dbReference>
<proteinExistence type="evidence at transcript level"/>
<dbReference type="PANTHER" id="PTHR11257">
    <property type="entry name" value="CHEMOSENSORY PROTEIN-RELATED"/>
    <property type="match status" value="1"/>
</dbReference>
<evidence type="ECO:0000313" key="2">
    <source>
        <dbReference type="EMBL" id="AKI84397.1"/>
    </source>
</evidence>
<name>A0A0G2YDB1_HOLPA</name>
<sequence>MKIFALLFIFVSVSSVLAEERYTTKYDNIKLNEILKNKRLVRGYGNCLLNKGVCSTEGAELKEHMHDIIETGCSKCNVKQRNGFAIILRHLIDKEPKMWMELEEIYDPDGTYRLKYKEEANKEGIKL</sequence>
<dbReference type="PANTHER" id="PTHR11257:SF12">
    <property type="entry name" value="EJACULATORY BULB-SPECIFIC PROTEIN 3-RELATED"/>
    <property type="match status" value="1"/>
</dbReference>
<accession>A0A0G2YDB1</accession>
<organism evidence="2">
    <name type="scientific">Holotrichia parallela</name>
    <name type="common">Dark black chafer beetle</name>
    <name type="synonym">Pedinotrichia parallela</name>
    <dbReference type="NCBI Taxonomy" id="93412"/>
    <lineage>
        <taxon>Eukaryota</taxon>
        <taxon>Metazoa</taxon>
        <taxon>Ecdysozoa</taxon>
        <taxon>Arthropoda</taxon>
        <taxon>Hexapoda</taxon>
        <taxon>Insecta</taxon>
        <taxon>Pterygota</taxon>
        <taxon>Neoptera</taxon>
        <taxon>Endopterygota</taxon>
        <taxon>Coleoptera</taxon>
        <taxon>Polyphaga</taxon>
        <taxon>Scarabaeiformia</taxon>
        <taxon>Scarabaeidae</taxon>
        <taxon>Melolonthinae</taxon>
        <taxon>Holotrichia</taxon>
    </lineage>
</organism>
<protein>
    <submittedName>
        <fullName evidence="2">CSP14</fullName>
    </submittedName>
</protein>
<reference evidence="2" key="1">
    <citation type="journal article" date="2014" name="Arch. Insect Biochem. Physiol.">
        <title>Transcriptome and tissue-specific expression analysis of Obp and Csp genes in the dark black chafer.</title>
        <authorList>
            <person name="Ju Q."/>
            <person name="Li X."/>
            <person name="Jiang X.J."/>
            <person name="Qu M.J."/>
            <person name="Guo X.Q."/>
            <person name="Han Z.J."/>
            <person name="Li F."/>
        </authorList>
    </citation>
    <scope>NUCLEOTIDE SEQUENCE</scope>
</reference>
<dbReference type="SUPFAM" id="SSF100910">
    <property type="entry name" value="Chemosensory protein Csp2"/>
    <property type="match status" value="1"/>
</dbReference>
<dbReference type="Pfam" id="PF03392">
    <property type="entry name" value="OS-D"/>
    <property type="match status" value="1"/>
</dbReference>
<dbReference type="InterPro" id="IPR036682">
    <property type="entry name" value="OS_D_A10/PebIII_sf"/>
</dbReference>
<dbReference type="EMBL" id="KR733585">
    <property type="protein sequence ID" value="AKI84397.1"/>
    <property type="molecule type" value="mRNA"/>
</dbReference>